<dbReference type="PANTHER" id="PTHR35585:SF1">
    <property type="entry name" value="HHE DOMAIN PROTEIN (AFU_ORTHOLOGUE AFUA_4G00730)"/>
    <property type="match status" value="1"/>
</dbReference>
<dbReference type="KEGG" id="ssin:G7078_05560"/>
<reference evidence="2 3" key="1">
    <citation type="submission" date="2020-03" db="EMBL/GenBank/DDBJ databases">
        <title>Sphingomonas sp. nov., isolated from fish.</title>
        <authorList>
            <person name="Hyun D.-W."/>
            <person name="Bae J.-W."/>
        </authorList>
    </citation>
    <scope>NUCLEOTIDE SEQUENCE [LARGE SCALE GENOMIC DNA]</scope>
    <source>
        <strain evidence="2 3">HDW15C</strain>
    </source>
</reference>
<dbReference type="RefSeq" id="WP_166093843.1">
    <property type="nucleotide sequence ID" value="NZ_CP049871.1"/>
</dbReference>
<dbReference type="AlphaFoldDB" id="A0A6G7ZN10"/>
<dbReference type="Proteomes" id="UP000502502">
    <property type="component" value="Chromosome"/>
</dbReference>
<keyword evidence="3" id="KW-1185">Reference proteome</keyword>
<dbReference type="Pfam" id="PF01814">
    <property type="entry name" value="Hemerythrin"/>
    <property type="match status" value="1"/>
</dbReference>
<dbReference type="PANTHER" id="PTHR35585">
    <property type="entry name" value="HHE DOMAIN PROTEIN (AFU_ORTHOLOGUE AFUA_4G00730)"/>
    <property type="match status" value="1"/>
</dbReference>
<proteinExistence type="predicted"/>
<dbReference type="EMBL" id="CP049871">
    <property type="protein sequence ID" value="QIL02308.1"/>
    <property type="molecule type" value="Genomic_DNA"/>
</dbReference>
<evidence type="ECO:0000313" key="2">
    <source>
        <dbReference type="EMBL" id="QIL02308.1"/>
    </source>
</evidence>
<name>A0A6G7ZN10_9SPHN</name>
<organism evidence="2 3">
    <name type="scientific">Sphingomonas sinipercae</name>
    <dbReference type="NCBI Taxonomy" id="2714944"/>
    <lineage>
        <taxon>Bacteria</taxon>
        <taxon>Pseudomonadati</taxon>
        <taxon>Pseudomonadota</taxon>
        <taxon>Alphaproteobacteria</taxon>
        <taxon>Sphingomonadales</taxon>
        <taxon>Sphingomonadaceae</taxon>
        <taxon>Sphingomonas</taxon>
    </lineage>
</organism>
<feature type="domain" description="Hemerythrin-like" evidence="1">
    <location>
        <begin position="8"/>
        <end position="119"/>
    </location>
</feature>
<dbReference type="InterPro" id="IPR012312">
    <property type="entry name" value="Hemerythrin-like"/>
</dbReference>
<sequence length="164" mass="18669">MAEKTMDAVALLKADHRRVEDLFEQFEKASGDGRKEKLAREICRELIVHSMLEEEIFYPACEGKIEEDLLKEAFVEHDAAKVLIAQIEDGEPSDEFYDAKVKVLQEEIEHHVKEEEQRLEGLFSQARKAGLDMDALGEQIAARQAELMEQTKSGPLPKPELTTM</sequence>
<gene>
    <name evidence="2" type="ORF">G7078_05560</name>
</gene>
<accession>A0A6G7ZN10</accession>
<evidence type="ECO:0000313" key="3">
    <source>
        <dbReference type="Proteomes" id="UP000502502"/>
    </source>
</evidence>
<evidence type="ECO:0000259" key="1">
    <source>
        <dbReference type="Pfam" id="PF01814"/>
    </source>
</evidence>
<protein>
    <submittedName>
        <fullName evidence="2">Hemerythrin domain-containing protein</fullName>
    </submittedName>
</protein>
<dbReference type="Gene3D" id="1.20.120.520">
    <property type="entry name" value="nmb1532 protein domain like"/>
    <property type="match status" value="1"/>
</dbReference>